<dbReference type="GO" id="GO:0030544">
    <property type="term" value="F:Hsp70 protein binding"/>
    <property type="evidence" value="ECO:0007669"/>
    <property type="project" value="TreeGrafter"/>
</dbReference>
<proteinExistence type="predicted"/>
<feature type="domain" description="BTB" evidence="1">
    <location>
        <begin position="2486"/>
        <end position="2555"/>
    </location>
</feature>
<evidence type="ECO:0000259" key="1">
    <source>
        <dbReference type="PROSITE" id="PS50097"/>
    </source>
</evidence>
<dbReference type="EMBL" id="KV722466">
    <property type="protein sequence ID" value="OCH87991.1"/>
    <property type="molecule type" value="Genomic_DNA"/>
</dbReference>
<protein>
    <recommendedName>
        <fullName evidence="1">BTB domain-containing protein</fullName>
    </recommendedName>
</protein>
<sequence>MADTFSEQIDPAASIRSILQRYPYSVGLLREILQNSDDAKATKQIIVLDHRSHPTQRLLKRELAELQGPALLAFNDAKFTEDDWIALQNISKSSKKLDTSKIGKYGIGFRALYHVTDNPQILSHDSFVVFDPQHGFSDGGLRICVSDCLETHPDQLSAFDYFLPSDGASTFEGTVIRLPVRRRESTISPEVHSPDEIRRLLKDFVKQELKDVMLFLSHLESVEVHELFDKRDVLLGKASIVRDAPTHKASGNLAHTCRITVDLGRPGVLAATQKWRIVQTSIPSDACIKELSIRFNSSYDIASRLEKEKLYGDISMAIPLPLTGEMNGRLFTYLPLPVCTGFPCHIHALFALTDSRQNLRNISEIGVLKGSRDELLVQWNRLLFDTFIPGAWVILLETLVEQDHVKDIYAAWPPPQVPVTSGEPVYWRTLLDGVLESAKRRSSTIFPLVSGSEYHHVGDILAASQGISKEDLSALARTGLHLVQPPIHVFNLLVQDDPGRQLNPVSARESMLMDGAFKDLDTCSKNQILCYLLSTSDLKMLCDVPLIPLVSGSLVALCEREKGPRKHIMFSTTEEGRIFGRQDPNALLLSELPSSVAERLINYGESTLNVTTLRSKGVYPLITAELRSHNVTSFGSRPQCSETLLSWLVSFWSWFGAWAGADEQYPSIRGMLLVPGENGRLSELDANIFSSLQNNSVKSVLARAGLTFLHPRFPPTSRQYLQQHGVLKDPCNANDLLDALHLLGVSMAEGDAKVLRKHLSTHLAKIGRLNDDRKAKLRALAIYPVLFPTRDSNRHTFRRVIESLPAEPTINFVDFDAQNLLPHVQQHVFLPANEDVQSLVEHFDLRATARRTSLYDIVQLTVAHFQSQPDILQYSVLNRLVFNNTLRSHHVMHALKNAVFVKAGDGTTQTPANIIDILKPSCLLRERGLVLPTERCYPSGKDVHHKIIEELSALALLRENLTADFVADRVSTIVKLSRDSDSCNDAHTMSRALIQVLNATKFDCSTLQDTVRMEAWLPLPTGEFCAPNKCRDGHTRWLCDRILPVINFSLPPSLTRFLHWDEPIPLDILVAQLKTVTETELPDQWAYLKKIILEFGRRDSNIDDSRIQEIVDITKQPLELSSSPRPWIPVHRSLVVPTDNAVFEFCTAPGFYTIPTEILSADGVKPFLKRVGCLDRPSNVALLSRLRTLNDSPTSSGEAILLLQAIDATDMSPNLDTQILLPDADGHLRKLDEIYYNDLGVRVSWLSPPDGRYRLHPEASEDLARRLHVRTLSSLQLQEIDPDDDGNMREDLCIRISNLLKSYIREQVFNEFLANAADAGACRFDILLDTMGHVSRSTDSILPKLSRLRSVPAVIIHNDSRFTVQNFKSIRQIGNSLKQGDSTKIGKFGLGALSMYHFADMAMIVSGDSVMFLDPASMYLPNDNACPRTAFLVELKNVRHLYPVNALEGLFGFSVNAESYSDTIFWLPLRGDPSRLSSSYLSAGLVESMLHDYEDLAQESLFFSGIKTISAFRRFDSRSSEVTHLWTVSATRQTVADEPNIRCEMLELCSSSPGGCKNEQWRIVSMEVAHEIPEAFIKLSPKHRTKGLNVALAASTASIQGLPPREHRFYATLPLPKFTSLPLHVHAPFVLADDRRSIHFDENGKGNSQSSFNHWLLSEMIPLCLSRLLSSWPNDSERDLFTIWPGSETDNELSTVVSDSFYSKLADNHEKVCLSTTRGRIAPVDAVFLNNEPPSLKKILELLGREDLVQPPRHIRQKAVDHRVRGVDIWLVRDAISNSVQRFRTMYSEGRITVDDVLSLLDYMLKHSKHEDKHMQNLPLLPTADNALSDIIMNSSTSPNNVIYYVRNLTTTTQPWPLFPRSRFLHPHISATATADNMKDRGINVAILKGPAVASLIENRLSKVPELSAGPADERWIRDFWVQFRSLPVQMTDIEPLPLVRTTERRRYVSILRCHEASVLQAPIFKHQRDVCTALEKMGATIITLDSLAHELADHLRSFLKFTILEILQFLSSVTPLQHAFENLPNQQRHALATYLRDEVPAFVYTAKRNGLLHVIRELPIWMAYPMQRLYAISDRNIHVFFHSHNVSEYYQFLQDAPYLAVPPSVLEALEVQQMTAGQLMAQLNLPTYLPEKDLPAFERLLTLVREVHNKEGRKCHIKVPNELGVFCDADQLYTSTDDIFRAAFTTRPQYFLHPHLCTRYEDWVATMGLHTVRDFPAFLQCARVLHEDDNEPPEDRKLRALQIYEWYQLLPMTIGHRTALWQQLEELHFLPYDKERRQYADIGIFDVNNFIRHLPDDLATPKELVRPQWESIAWTQRARFCSIPDERLLLADLSLGVPTVPEVVEHLCQLACLGQGLADAGMTSLEVLQDLVDTYDWLETHSDEAGPGLVEAGNEGHKVFLNIDSTEGSWHFASAANLYFDAPDRGGYECVRSFLEPYKALLLAAGASKIEQADIGDLRAEDIPEENIADWRASMNDMRLRKFLTDAKFQAADGELFPVHRVVLASSSEYFEHLFCGDFKESKNALDPIPLEEDSACVRGALDHVYTGSVPESDDEEELLGVLRLAHYWELRYLHFEMQKRLVSKIDPGNYREMRVQAERYQAEILAHACEDFEKKNKRLLDKFNEQSSS</sequence>
<dbReference type="InterPro" id="IPR058210">
    <property type="entry name" value="SACS/Nov_dom"/>
</dbReference>
<dbReference type="Gene3D" id="3.30.565.10">
    <property type="entry name" value="Histidine kinase-like ATPase, C-terminal domain"/>
    <property type="match status" value="1"/>
</dbReference>
<dbReference type="SUPFAM" id="SSF55874">
    <property type="entry name" value="ATPase domain of HSP90 chaperone/DNA topoisomerase II/histidine kinase"/>
    <property type="match status" value="2"/>
</dbReference>
<dbReference type="InterPro" id="IPR036890">
    <property type="entry name" value="HATPase_C_sf"/>
</dbReference>
<dbReference type="NCBIfam" id="NF047352">
    <property type="entry name" value="P_loop_sacsin"/>
    <property type="match status" value="1"/>
</dbReference>
<keyword evidence="3" id="KW-1185">Reference proteome</keyword>
<dbReference type="Pfam" id="PF25794">
    <property type="entry name" value="SACS"/>
    <property type="match status" value="2"/>
</dbReference>
<dbReference type="OrthoDB" id="1262810at2759"/>
<dbReference type="CDD" id="cd18186">
    <property type="entry name" value="BTB_POZ_ZBTB_KLHL-like"/>
    <property type="match status" value="1"/>
</dbReference>
<evidence type="ECO:0000313" key="2">
    <source>
        <dbReference type="EMBL" id="OCH87991.1"/>
    </source>
</evidence>
<dbReference type="PANTHER" id="PTHR15600:SF42">
    <property type="entry name" value="SACSIN"/>
    <property type="match status" value="1"/>
</dbReference>
<reference evidence="2 3" key="1">
    <citation type="submission" date="2016-07" db="EMBL/GenBank/DDBJ databases">
        <title>Draft genome of the white-rot fungus Obba rivulosa 3A-2.</title>
        <authorList>
            <consortium name="DOE Joint Genome Institute"/>
            <person name="Miettinen O."/>
            <person name="Riley R."/>
            <person name="Acob R."/>
            <person name="Barry K."/>
            <person name="Cullen D."/>
            <person name="De Vries R."/>
            <person name="Hainaut M."/>
            <person name="Hatakka A."/>
            <person name="Henrissat B."/>
            <person name="Hilden K."/>
            <person name="Kuo R."/>
            <person name="Labutti K."/>
            <person name="Lipzen A."/>
            <person name="Makela M.R."/>
            <person name="Sandor L."/>
            <person name="Spatafora J.W."/>
            <person name="Grigoriev I.V."/>
            <person name="Hibbett D.S."/>
        </authorList>
    </citation>
    <scope>NUCLEOTIDE SEQUENCE [LARGE SCALE GENOMIC DNA]</scope>
    <source>
        <strain evidence="2 3">3A-2</strain>
    </source>
</reference>
<dbReference type="SUPFAM" id="SSF54695">
    <property type="entry name" value="POZ domain"/>
    <property type="match status" value="1"/>
</dbReference>
<evidence type="ECO:0000313" key="3">
    <source>
        <dbReference type="Proteomes" id="UP000250043"/>
    </source>
</evidence>
<dbReference type="SMART" id="SM00225">
    <property type="entry name" value="BTB"/>
    <property type="match status" value="1"/>
</dbReference>
<gene>
    <name evidence="2" type="ORF">OBBRIDRAFT_117037</name>
</gene>
<name>A0A8E2ANK1_9APHY</name>
<dbReference type="InterPro" id="IPR000210">
    <property type="entry name" value="BTB/POZ_dom"/>
</dbReference>
<dbReference type="PROSITE" id="PS50097">
    <property type="entry name" value="BTB"/>
    <property type="match status" value="1"/>
</dbReference>
<dbReference type="PANTHER" id="PTHR15600">
    <property type="entry name" value="SACSIN"/>
    <property type="match status" value="1"/>
</dbReference>
<dbReference type="InterPro" id="IPR052972">
    <property type="entry name" value="Sacsin_chaperone_reg"/>
</dbReference>
<dbReference type="InterPro" id="IPR011333">
    <property type="entry name" value="SKP1/BTB/POZ_sf"/>
</dbReference>
<accession>A0A8E2ANK1</accession>
<dbReference type="Pfam" id="PF00651">
    <property type="entry name" value="BTB"/>
    <property type="match status" value="1"/>
</dbReference>
<dbReference type="Gene3D" id="3.30.710.10">
    <property type="entry name" value="Potassium Channel Kv1.1, Chain A"/>
    <property type="match status" value="1"/>
</dbReference>
<dbReference type="Proteomes" id="UP000250043">
    <property type="component" value="Unassembled WGS sequence"/>
</dbReference>
<organism evidence="2 3">
    <name type="scientific">Obba rivulosa</name>
    <dbReference type="NCBI Taxonomy" id="1052685"/>
    <lineage>
        <taxon>Eukaryota</taxon>
        <taxon>Fungi</taxon>
        <taxon>Dikarya</taxon>
        <taxon>Basidiomycota</taxon>
        <taxon>Agaricomycotina</taxon>
        <taxon>Agaricomycetes</taxon>
        <taxon>Polyporales</taxon>
        <taxon>Gelatoporiaceae</taxon>
        <taxon>Obba</taxon>
    </lineage>
</organism>